<comment type="caution">
    <text evidence="1">The sequence shown here is derived from an EMBL/GenBank/DDBJ whole genome shotgun (WGS) entry which is preliminary data.</text>
</comment>
<dbReference type="EMBL" id="CADEBC010000579">
    <property type="protein sequence ID" value="CAB3255892.1"/>
    <property type="molecule type" value="Genomic_DNA"/>
</dbReference>
<gene>
    <name evidence="1" type="ORF">APLA_LOCUS15081</name>
</gene>
<organism evidence="1 2">
    <name type="scientific">Arctia plantaginis</name>
    <name type="common">Wood tiger moth</name>
    <name type="synonym">Phalaena plantaginis</name>
    <dbReference type="NCBI Taxonomy" id="874455"/>
    <lineage>
        <taxon>Eukaryota</taxon>
        <taxon>Metazoa</taxon>
        <taxon>Ecdysozoa</taxon>
        <taxon>Arthropoda</taxon>
        <taxon>Hexapoda</taxon>
        <taxon>Insecta</taxon>
        <taxon>Pterygota</taxon>
        <taxon>Neoptera</taxon>
        <taxon>Endopterygota</taxon>
        <taxon>Lepidoptera</taxon>
        <taxon>Glossata</taxon>
        <taxon>Ditrysia</taxon>
        <taxon>Noctuoidea</taxon>
        <taxon>Erebidae</taxon>
        <taxon>Arctiinae</taxon>
        <taxon>Arctia</taxon>
    </lineage>
</organism>
<dbReference type="AlphaFoldDB" id="A0A8S1BAP3"/>
<proteinExistence type="predicted"/>
<protein>
    <submittedName>
        <fullName evidence="1">Uncharacterized protein</fullName>
    </submittedName>
</protein>
<reference evidence="1 2" key="1">
    <citation type="submission" date="2020-04" db="EMBL/GenBank/DDBJ databases">
        <authorList>
            <person name="Wallbank WR R."/>
            <person name="Pardo Diaz C."/>
            <person name="Kozak K."/>
            <person name="Martin S."/>
            <person name="Jiggins C."/>
            <person name="Moest M."/>
            <person name="Warren A I."/>
            <person name="Byers J.R.P. K."/>
            <person name="Montejo-Kovacevich G."/>
            <person name="Yen C E."/>
        </authorList>
    </citation>
    <scope>NUCLEOTIDE SEQUENCE [LARGE SCALE GENOMIC DNA]</scope>
</reference>
<dbReference type="Proteomes" id="UP000494106">
    <property type="component" value="Unassembled WGS sequence"/>
</dbReference>
<name>A0A8S1BAP3_ARCPL</name>
<keyword evidence="2" id="KW-1185">Reference proteome</keyword>
<sequence>MLLEHLRFKNKISNEVICHLFTPILSSHNYFIHSTSHILHVVNITVSISAPLDVSGLRNPKELSRRPLPSRWTAVGDISEEKCSLLKFELVISLFVDLAEQCFGACKA</sequence>
<evidence type="ECO:0000313" key="1">
    <source>
        <dbReference type="EMBL" id="CAB3255892.1"/>
    </source>
</evidence>
<accession>A0A8S1BAP3</accession>
<evidence type="ECO:0000313" key="2">
    <source>
        <dbReference type="Proteomes" id="UP000494106"/>
    </source>
</evidence>